<feature type="non-terminal residue" evidence="14">
    <location>
        <position position="1"/>
    </location>
</feature>
<keyword evidence="10 12" id="KW-0739">Sodium transport</keyword>
<keyword evidence="5" id="KW-1133">Transmembrane helix</keyword>
<protein>
    <submittedName>
        <fullName evidence="14">SCNNG protein</fullName>
    </submittedName>
</protein>
<feature type="compositionally biased region" description="Polar residues" evidence="13">
    <location>
        <begin position="839"/>
        <end position="853"/>
    </location>
</feature>
<evidence type="ECO:0000256" key="7">
    <source>
        <dbReference type="ARBA" id="ARBA00023065"/>
    </source>
</evidence>
<evidence type="ECO:0000256" key="10">
    <source>
        <dbReference type="ARBA" id="ARBA00023201"/>
    </source>
</evidence>
<evidence type="ECO:0000313" key="15">
    <source>
        <dbReference type="Proteomes" id="UP000886611"/>
    </source>
</evidence>
<dbReference type="InterPro" id="IPR001873">
    <property type="entry name" value="ENaC"/>
</dbReference>
<dbReference type="Proteomes" id="UP000886611">
    <property type="component" value="Unassembled WGS sequence"/>
</dbReference>
<evidence type="ECO:0000313" key="14">
    <source>
        <dbReference type="EMBL" id="KAG2455711.1"/>
    </source>
</evidence>
<evidence type="ECO:0000256" key="9">
    <source>
        <dbReference type="ARBA" id="ARBA00023157"/>
    </source>
</evidence>
<dbReference type="PRINTS" id="PR01078">
    <property type="entry name" value="AMINACHANNEL"/>
</dbReference>
<evidence type="ECO:0000256" key="5">
    <source>
        <dbReference type="ARBA" id="ARBA00022989"/>
    </source>
</evidence>
<keyword evidence="8" id="KW-0472">Membrane</keyword>
<comment type="caution">
    <text evidence="14">The sequence shown here is derived from an EMBL/GenBank/DDBJ whole genome shotgun (WGS) entry which is preliminary data.</text>
</comment>
<accession>A0A8X8BHR2</accession>
<evidence type="ECO:0000256" key="11">
    <source>
        <dbReference type="ARBA" id="ARBA00023303"/>
    </source>
</evidence>
<evidence type="ECO:0000256" key="13">
    <source>
        <dbReference type="SAM" id="MobiDB-lite"/>
    </source>
</evidence>
<evidence type="ECO:0000256" key="8">
    <source>
        <dbReference type="ARBA" id="ARBA00023136"/>
    </source>
</evidence>
<dbReference type="GO" id="GO:0005886">
    <property type="term" value="C:plasma membrane"/>
    <property type="evidence" value="ECO:0007669"/>
    <property type="project" value="TreeGrafter"/>
</dbReference>
<dbReference type="GO" id="GO:0015280">
    <property type="term" value="F:ligand-gated sodium channel activity"/>
    <property type="evidence" value="ECO:0007669"/>
    <property type="project" value="TreeGrafter"/>
</dbReference>
<dbReference type="AlphaFoldDB" id="A0A8X8BHR2"/>
<keyword evidence="15" id="KW-1185">Reference proteome</keyword>
<evidence type="ECO:0000256" key="3">
    <source>
        <dbReference type="ARBA" id="ARBA00022461"/>
    </source>
</evidence>
<evidence type="ECO:0000256" key="4">
    <source>
        <dbReference type="ARBA" id="ARBA00022692"/>
    </source>
</evidence>
<dbReference type="Gene3D" id="2.60.470.10">
    <property type="entry name" value="Acid-sensing ion channels like domains"/>
    <property type="match status" value="2"/>
</dbReference>
<evidence type="ECO:0000256" key="12">
    <source>
        <dbReference type="RuleBase" id="RU000679"/>
    </source>
</evidence>
<feature type="compositionally biased region" description="Pro residues" evidence="13">
    <location>
        <begin position="859"/>
        <end position="868"/>
    </location>
</feature>
<evidence type="ECO:0000256" key="1">
    <source>
        <dbReference type="ARBA" id="ARBA00004424"/>
    </source>
</evidence>
<evidence type="ECO:0000256" key="6">
    <source>
        <dbReference type="ARBA" id="ARBA00023053"/>
    </source>
</evidence>
<gene>
    <name evidence="14" type="primary">Scnn1g</name>
    <name evidence="14" type="ORF">GTO96_0007774</name>
</gene>
<name>A0A8X8BHR2_POLSE</name>
<comment type="subcellular location">
    <subcellularLocation>
        <location evidence="1">Apical cell membrane</location>
        <topology evidence="1">Multi-pass membrane protein</topology>
    </subcellularLocation>
</comment>
<keyword evidence="6" id="KW-0915">Sodium</keyword>
<dbReference type="Pfam" id="PF00858">
    <property type="entry name" value="ASC"/>
    <property type="match status" value="4"/>
</dbReference>
<feature type="non-terminal residue" evidence="14">
    <location>
        <position position="882"/>
    </location>
</feature>
<reference evidence="14 15" key="1">
    <citation type="journal article" date="2021" name="Cell">
        <title>Tracing the genetic footprints of vertebrate landing in non-teleost ray-finned fishes.</title>
        <authorList>
            <person name="Bi X."/>
            <person name="Wang K."/>
            <person name="Yang L."/>
            <person name="Pan H."/>
            <person name="Jiang H."/>
            <person name="Wei Q."/>
            <person name="Fang M."/>
            <person name="Yu H."/>
            <person name="Zhu C."/>
            <person name="Cai Y."/>
            <person name="He Y."/>
            <person name="Gan X."/>
            <person name="Zeng H."/>
            <person name="Yu D."/>
            <person name="Zhu Y."/>
            <person name="Jiang H."/>
            <person name="Qiu Q."/>
            <person name="Yang H."/>
            <person name="Zhang Y.E."/>
            <person name="Wang W."/>
            <person name="Zhu M."/>
            <person name="He S."/>
            <person name="Zhang G."/>
        </authorList>
    </citation>
    <scope>NUCLEOTIDE SEQUENCE [LARGE SCALE GENOMIC DNA]</scope>
    <source>
        <strain evidence="14">Bchr_013</strain>
    </source>
</reference>
<organism evidence="14 15">
    <name type="scientific">Polypterus senegalus</name>
    <name type="common">Senegal bichir</name>
    <dbReference type="NCBI Taxonomy" id="55291"/>
    <lineage>
        <taxon>Eukaryota</taxon>
        <taxon>Metazoa</taxon>
        <taxon>Chordata</taxon>
        <taxon>Craniata</taxon>
        <taxon>Vertebrata</taxon>
        <taxon>Euteleostomi</taxon>
        <taxon>Actinopterygii</taxon>
        <taxon>Polypteriformes</taxon>
        <taxon>Polypteridae</taxon>
        <taxon>Polypterus</taxon>
    </lineage>
</organism>
<comment type="similarity">
    <text evidence="12">Belongs to the amiloride-sensitive sodium channel (TC 1.A.6) family.</text>
</comment>
<evidence type="ECO:0000256" key="2">
    <source>
        <dbReference type="ARBA" id="ARBA00022448"/>
    </source>
</evidence>
<feature type="region of interest" description="Disordered" evidence="13">
    <location>
        <begin position="828"/>
        <end position="882"/>
    </location>
</feature>
<keyword evidence="11 12" id="KW-0407">Ion channel</keyword>
<dbReference type="PANTHER" id="PTHR11690:SF19">
    <property type="entry name" value="AMILORIDE-SENSITIVE SODIUM CHANNEL SUBUNIT GAMMA"/>
    <property type="match status" value="1"/>
</dbReference>
<keyword evidence="9" id="KW-1015">Disulfide bond</keyword>
<keyword evidence="7 12" id="KW-0406">Ion transport</keyword>
<keyword evidence="4 12" id="KW-0812">Transmembrane</keyword>
<keyword evidence="3 12" id="KW-0894">Sodium channel</keyword>
<dbReference type="PANTHER" id="PTHR11690">
    <property type="entry name" value="AMILORIDE-SENSITIVE SODIUM CHANNEL-RELATED"/>
    <property type="match status" value="1"/>
</dbReference>
<proteinExistence type="inferred from homology"/>
<dbReference type="EMBL" id="JAATIS010009265">
    <property type="protein sequence ID" value="KAG2455711.1"/>
    <property type="molecule type" value="Genomic_DNA"/>
</dbReference>
<keyword evidence="2 12" id="KW-0813">Transport</keyword>
<sequence length="882" mass="99519">MESVAKKLPEKVKEKLPVTGPYSVTVKELMVWYCNYTNTHGCRRIVVSRGRLRRWIWTVLTLSAVALISWQCALLIQTYYSSSVSVTVQFQTLTFPAVTVCNLNPLRYSATKQLLTELDGQAERALQELYSHKEPTENRKRRGLVTDKHAEDGQVVSNLLKDIPLFWLDKTKFSAALAPNYRKRTYPEKFLSKSGSHLRFHEAQRQAGFQLCNSTNITDCVVYAFDTGINAVQEWYWLHFNNIIAQQSLETLVKMGYSAEEFISTCTFNGAMCSSRNFTQSYHPTLGNCYTFNSGYDGEIIQSSTAGSKNGLIVVLNLGLEDYNPFLSSSEGAIIMIHNQNEHPFIEDLGIMIQMAKETSIGLQFMESHKLGEPYSSCTEDGTDVSVNNLYNKTYSLQKWVLQTLGLGNGLKKKQNISKENFAKFSIFYKDLNLKTITESPLNNIVTLLSNVGGQLGLWLSCSIVCVIEIIEVFFLDAPWILVRQIIRRCQSRYRERQQRPVLPTVSGGIPVDEDPPTFNTALRLPQPNLLEVPKTPPPNYNTLRIHNVFSHMNDEDEHDTITPIDDSTVHGNTMTISQRRRKENPFLIMYSKVKPLIEDLDEAARTALAKIHTYFISGKVSELPLMANTSLVNFSQIFHHFYGNCYIFNWGLHDKAISSSNPGGEFGLNVVLDINQKEYIPFLSTTAGARLLVHEQKSFPFLKDLGIFVLPGTETSIGISVDKIEHMEAPYSDCTQNGSDVPVTDLFYKMYATSYSVQVVWLLSNLGGQFGLWMGGSVICIVEFGEIIIDCLWITIIKLIMWNRNWKLKKAQSQYLGPPPSISQLAEGHMNTGFEPDNVTSDSGQSLQTMSSCEHPVHPIPGTPPPHYDSLRLKSVRVNNE</sequence>